<proteinExistence type="predicted"/>
<evidence type="ECO:0000313" key="1">
    <source>
        <dbReference type="Proteomes" id="UP000887569"/>
    </source>
</evidence>
<dbReference type="AlphaFoldDB" id="A0A914ZV31"/>
<protein>
    <submittedName>
        <fullName evidence="2">Uncharacterized protein</fullName>
    </submittedName>
</protein>
<keyword evidence="1" id="KW-1185">Reference proteome</keyword>
<organism evidence="1 2">
    <name type="scientific">Parascaris univalens</name>
    <name type="common">Nematode worm</name>
    <dbReference type="NCBI Taxonomy" id="6257"/>
    <lineage>
        <taxon>Eukaryota</taxon>
        <taxon>Metazoa</taxon>
        <taxon>Ecdysozoa</taxon>
        <taxon>Nematoda</taxon>
        <taxon>Chromadorea</taxon>
        <taxon>Rhabditida</taxon>
        <taxon>Spirurina</taxon>
        <taxon>Ascaridomorpha</taxon>
        <taxon>Ascaridoidea</taxon>
        <taxon>Ascarididae</taxon>
        <taxon>Parascaris</taxon>
    </lineage>
</organism>
<dbReference type="Proteomes" id="UP000887569">
    <property type="component" value="Unplaced"/>
</dbReference>
<dbReference type="WBParaSite" id="PgB26_g011_t01">
    <property type="protein sequence ID" value="PgB26_g011_t01"/>
    <property type="gene ID" value="PgB26_g011"/>
</dbReference>
<sequence>MVYRFVRQLLNQERMIQQMADSSLIRTAARMFVSSLFGFKRLAQQSNALRGVSKRVEIFSDTFKREFQKSLTQKK</sequence>
<name>A0A914ZV31_PARUN</name>
<evidence type="ECO:0000313" key="2">
    <source>
        <dbReference type="WBParaSite" id="PgB26_g011_t01"/>
    </source>
</evidence>
<accession>A0A914ZV31</accession>
<reference evidence="2" key="1">
    <citation type="submission" date="2022-11" db="UniProtKB">
        <authorList>
            <consortium name="WormBaseParasite"/>
        </authorList>
    </citation>
    <scope>IDENTIFICATION</scope>
</reference>